<accession>A0A0J9F7Q0</accession>
<evidence type="ECO:0000313" key="4">
    <source>
        <dbReference type="Proteomes" id="UP000037392"/>
    </source>
</evidence>
<organism evidence="3 4">
    <name type="scientific">[Clostridium] citroniae WAL-19142</name>
    <dbReference type="NCBI Taxonomy" id="742734"/>
    <lineage>
        <taxon>Bacteria</taxon>
        <taxon>Bacillati</taxon>
        <taxon>Bacillota</taxon>
        <taxon>Clostridia</taxon>
        <taxon>Lachnospirales</taxon>
        <taxon>Lachnospiraceae</taxon>
        <taxon>Enterocloster</taxon>
    </lineage>
</organism>
<dbReference type="AlphaFoldDB" id="A0A0J9F7Q0"/>
<feature type="transmembrane region" description="Helical" evidence="1">
    <location>
        <begin position="239"/>
        <end position="257"/>
    </location>
</feature>
<comment type="caution">
    <text evidence="3">The sequence shown here is derived from an EMBL/GenBank/DDBJ whole genome shotgun (WGS) entry which is preliminary data.</text>
</comment>
<keyword evidence="1" id="KW-0812">Transmembrane</keyword>
<feature type="transmembrane region" description="Helical" evidence="1">
    <location>
        <begin position="52"/>
        <end position="70"/>
    </location>
</feature>
<dbReference type="GeneID" id="93163595"/>
<dbReference type="OrthoDB" id="2027403at2"/>
<dbReference type="RefSeq" id="WP_048928967.1">
    <property type="nucleotide sequence ID" value="NZ_KQ235875.1"/>
</dbReference>
<feature type="transmembrane region" description="Helical" evidence="1">
    <location>
        <begin position="12"/>
        <end position="32"/>
    </location>
</feature>
<feature type="transmembrane region" description="Helical" evidence="1">
    <location>
        <begin position="269"/>
        <end position="289"/>
    </location>
</feature>
<keyword evidence="1" id="KW-0472">Membrane</keyword>
<dbReference type="Proteomes" id="UP000037392">
    <property type="component" value="Unassembled WGS sequence"/>
</dbReference>
<keyword evidence="1" id="KW-1133">Transmembrane helix</keyword>
<sequence>MEGNYNKHLYNVDFLRFVFALFIVYYHITPIMSKFFGKVLWLDYLSTRNSNVGQVIVISFFVISGFLFFLTEEYRRFSLSTYIKRKVIRIWPVLAFSLIVNFHSTADILNLFFISSGTGLISVGSSNPASWFVCVLFWLELLMFDFLARSNFNSKYNIADSLITDYKVSGEIWGMLVTLTGFILLGQRTGSTLYSAKAFEQLPFLTNGVLMGITGFVYGGLIARFWIRGYSIRKTINKRNKILITILEIVILSYFVNILINCTQKYEKIYYILIFSIIIMDFIYQWGYIAQLLNHKIFGHLGKWSYSIYMMQFPCFAYLKKVCG</sequence>
<dbReference type="GO" id="GO:0016747">
    <property type="term" value="F:acyltransferase activity, transferring groups other than amino-acyl groups"/>
    <property type="evidence" value="ECO:0007669"/>
    <property type="project" value="InterPro"/>
</dbReference>
<feature type="transmembrane region" description="Helical" evidence="1">
    <location>
        <begin position="168"/>
        <end position="185"/>
    </location>
</feature>
<evidence type="ECO:0000256" key="1">
    <source>
        <dbReference type="SAM" id="Phobius"/>
    </source>
</evidence>
<reference evidence="3 4" key="1">
    <citation type="submission" date="2011-04" db="EMBL/GenBank/DDBJ databases">
        <title>The Genome Sequence of Clostridium citroniae WAL-19142.</title>
        <authorList>
            <consortium name="The Broad Institute Genome Sequencing Platform"/>
            <person name="Earl A."/>
            <person name="Ward D."/>
            <person name="Feldgarden M."/>
            <person name="Gevers D."/>
            <person name="Warren Y.A."/>
            <person name="Tyrrell K.L."/>
            <person name="Citron D.M."/>
            <person name="Goldstein E.J."/>
            <person name="Daigneault M."/>
            <person name="Allen-Vercoe E."/>
            <person name="Young S.K."/>
            <person name="Zeng Q."/>
            <person name="Gargeya S."/>
            <person name="Fitzgerald M."/>
            <person name="Haas B."/>
            <person name="Abouelleil A."/>
            <person name="Alvarado L."/>
            <person name="Arachchi H.M."/>
            <person name="Berlin A."/>
            <person name="Brown A."/>
            <person name="Chapman S.B."/>
            <person name="Chen Z."/>
            <person name="Dunbar C."/>
            <person name="Freedman E."/>
            <person name="Gearin G."/>
            <person name="Gellesch M."/>
            <person name="Goldberg J."/>
            <person name="Griggs A."/>
            <person name="Gujja S."/>
            <person name="Heilman E.R."/>
            <person name="Heiman D."/>
            <person name="Howarth C."/>
            <person name="Larson L."/>
            <person name="Lui A."/>
            <person name="MacDonald P.J."/>
            <person name="Mehta T."/>
            <person name="Montmayeur A."/>
            <person name="Murphy C."/>
            <person name="Neiman D."/>
            <person name="Pearson M."/>
            <person name="Priest M."/>
            <person name="Roberts A."/>
            <person name="Saif S."/>
            <person name="Shea T."/>
            <person name="Shenoy N."/>
            <person name="Sisk P."/>
            <person name="Stolte C."/>
            <person name="Sykes S."/>
            <person name="White J."/>
            <person name="Yandava C."/>
            <person name="Wortman J."/>
            <person name="Nusbaum C."/>
            <person name="Birren B."/>
        </authorList>
    </citation>
    <scope>NUCLEOTIDE SEQUENCE [LARGE SCALE GENOMIC DNA]</scope>
    <source>
        <strain evidence="3 4">WAL-19142</strain>
    </source>
</reference>
<name>A0A0J9F7Q0_9FIRM</name>
<feature type="domain" description="Acyltransferase 3" evidence="2">
    <location>
        <begin position="10"/>
        <end position="321"/>
    </location>
</feature>
<dbReference type="InterPro" id="IPR002656">
    <property type="entry name" value="Acyl_transf_3_dom"/>
</dbReference>
<dbReference type="EMBL" id="ADLK01000001">
    <property type="protein sequence ID" value="KMW24250.1"/>
    <property type="molecule type" value="Genomic_DNA"/>
</dbReference>
<dbReference type="PATRIC" id="fig|742734.4.peg.117"/>
<dbReference type="Pfam" id="PF01757">
    <property type="entry name" value="Acyl_transf_3"/>
    <property type="match status" value="1"/>
</dbReference>
<evidence type="ECO:0000259" key="2">
    <source>
        <dbReference type="Pfam" id="PF01757"/>
    </source>
</evidence>
<feature type="transmembrane region" description="Helical" evidence="1">
    <location>
        <begin position="129"/>
        <end position="148"/>
    </location>
</feature>
<evidence type="ECO:0000313" key="3">
    <source>
        <dbReference type="EMBL" id="KMW24250.1"/>
    </source>
</evidence>
<feature type="transmembrane region" description="Helical" evidence="1">
    <location>
        <begin position="90"/>
        <end position="114"/>
    </location>
</feature>
<feature type="transmembrane region" description="Helical" evidence="1">
    <location>
        <begin position="205"/>
        <end position="227"/>
    </location>
</feature>
<protein>
    <recommendedName>
        <fullName evidence="2">Acyltransferase 3 domain-containing protein</fullName>
    </recommendedName>
</protein>
<proteinExistence type="predicted"/>
<gene>
    <name evidence="3" type="ORF">HMPREF9470_00112</name>
</gene>